<organism evidence="4 5">
    <name type="scientific">Gonapodya prolifera (strain JEL478)</name>
    <name type="common">Monoblepharis prolifera</name>
    <dbReference type="NCBI Taxonomy" id="1344416"/>
    <lineage>
        <taxon>Eukaryota</taxon>
        <taxon>Fungi</taxon>
        <taxon>Fungi incertae sedis</taxon>
        <taxon>Chytridiomycota</taxon>
        <taxon>Chytridiomycota incertae sedis</taxon>
        <taxon>Monoblepharidomycetes</taxon>
        <taxon>Monoblepharidales</taxon>
        <taxon>Gonapodyaceae</taxon>
        <taxon>Gonapodya</taxon>
    </lineage>
</organism>
<dbReference type="GO" id="GO:0046872">
    <property type="term" value="F:metal ion binding"/>
    <property type="evidence" value="ECO:0007669"/>
    <property type="project" value="UniProtKB-KW"/>
</dbReference>
<keyword evidence="2" id="KW-0479">Metal-binding</keyword>
<sequence length="230" mass="26301">HLVEEFWELLKWDVQRLTQGKLTTFCHAIMGAGSPLDNVFGFVDGTVKEITWPELNQRLYYNGHKWMHGLKYTSIIFPDGIMCLTGPFVGRYHNVSIWRMSGMEDILQKKAFDTNNRRIYVYGDPAYLSALGVIPAYRGYLTQAVQEFNTAMVKIRIAVEWGFAKVCSQWAHLDFAPNLKTGLSPVGLYYIVAVLFSNCHTCIYGHQVLEKFMLDPPSLEEYLYVPADAV</sequence>
<dbReference type="InterPro" id="IPR027806">
    <property type="entry name" value="HARBI1_dom"/>
</dbReference>
<evidence type="ECO:0000313" key="4">
    <source>
        <dbReference type="EMBL" id="KXS09095.1"/>
    </source>
</evidence>
<dbReference type="Proteomes" id="UP000070544">
    <property type="component" value="Unassembled WGS sequence"/>
</dbReference>
<keyword evidence="5" id="KW-1185">Reference proteome</keyword>
<evidence type="ECO:0000256" key="2">
    <source>
        <dbReference type="ARBA" id="ARBA00022723"/>
    </source>
</evidence>
<protein>
    <recommendedName>
        <fullName evidence="3">DDE Tnp4 domain-containing protein</fullName>
    </recommendedName>
</protein>
<proteinExistence type="predicted"/>
<gene>
    <name evidence="4" type="ORF">M427DRAFT_105993</name>
</gene>
<reference evidence="4 5" key="1">
    <citation type="journal article" date="2015" name="Genome Biol. Evol.">
        <title>Phylogenomic analyses indicate that early fungi evolved digesting cell walls of algal ancestors of land plants.</title>
        <authorList>
            <person name="Chang Y."/>
            <person name="Wang S."/>
            <person name="Sekimoto S."/>
            <person name="Aerts A.L."/>
            <person name="Choi C."/>
            <person name="Clum A."/>
            <person name="LaButti K.M."/>
            <person name="Lindquist E.A."/>
            <person name="Yee Ngan C."/>
            <person name="Ohm R.A."/>
            <person name="Salamov A.A."/>
            <person name="Grigoriev I.V."/>
            <person name="Spatafora J.W."/>
            <person name="Berbee M.L."/>
        </authorList>
    </citation>
    <scope>NUCLEOTIDE SEQUENCE [LARGE SCALE GENOMIC DNA]</scope>
    <source>
        <strain evidence="4 5">JEL478</strain>
    </source>
</reference>
<dbReference type="OrthoDB" id="5945905at2759"/>
<feature type="domain" description="DDE Tnp4" evidence="3">
    <location>
        <begin position="43"/>
        <end position="173"/>
    </location>
</feature>
<evidence type="ECO:0000259" key="3">
    <source>
        <dbReference type="Pfam" id="PF13359"/>
    </source>
</evidence>
<dbReference type="EMBL" id="KQ965891">
    <property type="protein sequence ID" value="KXS09095.1"/>
    <property type="molecule type" value="Genomic_DNA"/>
</dbReference>
<evidence type="ECO:0000313" key="5">
    <source>
        <dbReference type="Proteomes" id="UP000070544"/>
    </source>
</evidence>
<comment type="cofactor">
    <cofactor evidence="1">
        <name>a divalent metal cation</name>
        <dbReference type="ChEBI" id="CHEBI:60240"/>
    </cofactor>
</comment>
<dbReference type="Pfam" id="PF13359">
    <property type="entry name" value="DDE_Tnp_4"/>
    <property type="match status" value="1"/>
</dbReference>
<evidence type="ECO:0000256" key="1">
    <source>
        <dbReference type="ARBA" id="ARBA00001968"/>
    </source>
</evidence>
<dbReference type="OMA" id="STHDITM"/>
<name>A0A138ZXR7_GONPJ</name>
<feature type="non-terminal residue" evidence="4">
    <location>
        <position position="1"/>
    </location>
</feature>
<accession>A0A138ZXR7</accession>
<dbReference type="AlphaFoldDB" id="A0A138ZXR7"/>